<dbReference type="STRING" id="1131731.BAZO_20973"/>
<accession>K6CQB7</accession>
<gene>
    <name evidence="1" type="ORF">BAZO_20973</name>
</gene>
<dbReference type="EMBL" id="AJLR01000157">
    <property type="protein sequence ID" value="EKN62462.1"/>
    <property type="molecule type" value="Genomic_DNA"/>
</dbReference>
<sequence>MDLIIYNDASEYPKGQKVIGDNIIITKDLFSSEGIVNYKWYQYTIKNPKIYIDMVYSNAESFLVYSKVNRAEGNLGLNPSDIIRSITITNDKNDLYPFSLFIVNNERLILQLEATYFELKKINDK</sequence>
<organism evidence="1 2">
    <name type="scientific">Schinkia azotoformans LMG 9581</name>
    <dbReference type="NCBI Taxonomy" id="1131731"/>
    <lineage>
        <taxon>Bacteria</taxon>
        <taxon>Bacillati</taxon>
        <taxon>Bacillota</taxon>
        <taxon>Bacilli</taxon>
        <taxon>Bacillales</taxon>
        <taxon>Bacillaceae</taxon>
        <taxon>Calidifontibacillus/Schinkia group</taxon>
        <taxon>Schinkia</taxon>
    </lineage>
</organism>
<evidence type="ECO:0000313" key="2">
    <source>
        <dbReference type="Proteomes" id="UP000006315"/>
    </source>
</evidence>
<reference evidence="1 2" key="1">
    <citation type="journal article" date="2012" name="Front. Microbiol.">
        <title>Redundancy and modularity in membrane-associated dissimilatory nitrate reduction in Bacillus.</title>
        <authorList>
            <person name="Heylen K."/>
            <person name="Keltjens J."/>
        </authorList>
    </citation>
    <scope>NUCLEOTIDE SEQUENCE [LARGE SCALE GENOMIC DNA]</scope>
    <source>
        <strain evidence="1 2">LMG 9581</strain>
    </source>
</reference>
<protein>
    <submittedName>
        <fullName evidence="1">Uncharacterized protein</fullName>
    </submittedName>
</protein>
<dbReference type="AlphaFoldDB" id="K6CQB7"/>
<dbReference type="Proteomes" id="UP000006315">
    <property type="component" value="Unassembled WGS sequence"/>
</dbReference>
<proteinExistence type="predicted"/>
<evidence type="ECO:0000313" key="1">
    <source>
        <dbReference type="EMBL" id="EKN62462.1"/>
    </source>
</evidence>
<keyword evidence="2" id="KW-1185">Reference proteome</keyword>
<dbReference type="PATRIC" id="fig|1131731.3.peg.4281"/>
<name>K6CQB7_SCHAZ</name>
<comment type="caution">
    <text evidence="1">The sequence shown here is derived from an EMBL/GenBank/DDBJ whole genome shotgun (WGS) entry which is preliminary data.</text>
</comment>